<keyword evidence="3" id="KW-1185">Reference proteome</keyword>
<protein>
    <recommendedName>
        <fullName evidence="1">Ketoreductase domain-containing protein</fullName>
    </recommendedName>
</protein>
<dbReference type="AlphaFoldDB" id="A0A9N9MYR0"/>
<dbReference type="CDD" id="cd08954">
    <property type="entry name" value="KR_1_FAS_SDR_x"/>
    <property type="match status" value="1"/>
</dbReference>
<dbReference type="Proteomes" id="UP001152799">
    <property type="component" value="Chromosome 7"/>
</dbReference>
<dbReference type="Pfam" id="PF08659">
    <property type="entry name" value="KR"/>
    <property type="match status" value="1"/>
</dbReference>
<reference evidence="2" key="1">
    <citation type="submission" date="2022-01" db="EMBL/GenBank/DDBJ databases">
        <authorList>
            <person name="King R."/>
        </authorList>
    </citation>
    <scope>NUCLEOTIDE SEQUENCE</scope>
</reference>
<name>A0A9N9MYR0_9CUCU</name>
<dbReference type="OrthoDB" id="329835at2759"/>
<evidence type="ECO:0000313" key="3">
    <source>
        <dbReference type="Proteomes" id="UP001152799"/>
    </source>
</evidence>
<gene>
    <name evidence="2" type="ORF">CEUTPL_LOCUS11868</name>
</gene>
<dbReference type="GO" id="GO:0006633">
    <property type="term" value="P:fatty acid biosynthetic process"/>
    <property type="evidence" value="ECO:0007669"/>
    <property type="project" value="TreeGrafter"/>
</dbReference>
<dbReference type="SMART" id="SM00822">
    <property type="entry name" value="PKS_KR"/>
    <property type="match status" value="1"/>
</dbReference>
<dbReference type="InterPro" id="IPR009081">
    <property type="entry name" value="PP-bd_ACP"/>
</dbReference>
<dbReference type="InterPro" id="IPR013968">
    <property type="entry name" value="PKS_KR"/>
</dbReference>
<dbReference type="Pfam" id="PF00550">
    <property type="entry name" value="PP-binding"/>
    <property type="match status" value="1"/>
</dbReference>
<dbReference type="InterPro" id="IPR036291">
    <property type="entry name" value="NAD(P)-bd_dom_sf"/>
</dbReference>
<dbReference type="Gene3D" id="3.40.50.720">
    <property type="entry name" value="NAD(P)-binding Rossmann-like Domain"/>
    <property type="match status" value="1"/>
</dbReference>
<dbReference type="PANTHER" id="PTHR43775:SF23">
    <property type="entry name" value="FATTY ACID SYNTHASE 3"/>
    <property type="match status" value="1"/>
</dbReference>
<dbReference type="SUPFAM" id="SSF47336">
    <property type="entry name" value="ACP-like"/>
    <property type="match status" value="1"/>
</dbReference>
<dbReference type="InterPro" id="IPR036736">
    <property type="entry name" value="ACP-like_sf"/>
</dbReference>
<proteinExistence type="predicted"/>
<evidence type="ECO:0000313" key="2">
    <source>
        <dbReference type="EMBL" id="CAG9771436.1"/>
    </source>
</evidence>
<dbReference type="EMBL" id="OU892283">
    <property type="protein sequence ID" value="CAG9771436.1"/>
    <property type="molecule type" value="Genomic_DNA"/>
</dbReference>
<dbReference type="SUPFAM" id="SSF51735">
    <property type="entry name" value="NAD(P)-binding Rossmann-fold domains"/>
    <property type="match status" value="1"/>
</dbReference>
<dbReference type="InterPro" id="IPR057326">
    <property type="entry name" value="KR_dom"/>
</dbReference>
<accession>A0A9N9MYR0</accession>
<sequence length="431" mass="47503">MYLFCRYNCDIDKTYIICGGLGGFGLELADWLILRGCKNLVLTSRNGIKNGYQAYRISVWKSYGCNIKISTDNITTYEGCSNLIEKSNKLGPVHAIFNLAVVLNDTIFENQTKQTFKTSFGPKAIATEYLDIITRKMCPQLRDFVVFSSVSCGRGNAGQTNYGMANSIMERICEKRKSEGLPGLAIQWGAIGEVGLVADMREEAIEIEIGGTLQQKISNCLGIMDQLLKQNESAIVSSMVVAEKKSNTGGDNIVDAVANILGIKDMKSVPLQATLAEIGMDSMTGIEIKQTLDREYEVFLSAQDIKVLTFAKLLEIQAERSIENEDGIKKQQAPETPNAIIQFIPSEENATEIILPITGKSSQGSYNCTVIIFPGIDGSIKILEPLYKNIMANLVGLQYPHFDQKDTLEEMGKLFLPVSFASLKIYADDGR</sequence>
<organism evidence="2 3">
    <name type="scientific">Ceutorhynchus assimilis</name>
    <name type="common">cabbage seed weevil</name>
    <dbReference type="NCBI Taxonomy" id="467358"/>
    <lineage>
        <taxon>Eukaryota</taxon>
        <taxon>Metazoa</taxon>
        <taxon>Ecdysozoa</taxon>
        <taxon>Arthropoda</taxon>
        <taxon>Hexapoda</taxon>
        <taxon>Insecta</taxon>
        <taxon>Pterygota</taxon>
        <taxon>Neoptera</taxon>
        <taxon>Endopterygota</taxon>
        <taxon>Coleoptera</taxon>
        <taxon>Polyphaga</taxon>
        <taxon>Cucujiformia</taxon>
        <taxon>Curculionidae</taxon>
        <taxon>Ceutorhynchinae</taxon>
        <taxon>Ceutorhynchus</taxon>
    </lineage>
</organism>
<feature type="domain" description="Ketoreductase" evidence="1">
    <location>
        <begin position="13"/>
        <end position="194"/>
    </location>
</feature>
<dbReference type="PANTHER" id="PTHR43775">
    <property type="entry name" value="FATTY ACID SYNTHASE"/>
    <property type="match status" value="1"/>
</dbReference>
<evidence type="ECO:0000259" key="1">
    <source>
        <dbReference type="SMART" id="SM00822"/>
    </source>
</evidence>
<dbReference type="Gene3D" id="1.10.1200.10">
    <property type="entry name" value="ACP-like"/>
    <property type="match status" value="1"/>
</dbReference>
<dbReference type="GO" id="GO:0004312">
    <property type="term" value="F:fatty acid synthase activity"/>
    <property type="evidence" value="ECO:0007669"/>
    <property type="project" value="TreeGrafter"/>
</dbReference>
<dbReference type="InterPro" id="IPR050091">
    <property type="entry name" value="PKS_NRPS_Biosynth_Enz"/>
</dbReference>